<evidence type="ECO:0000256" key="3">
    <source>
        <dbReference type="ARBA" id="ARBA00007222"/>
    </source>
</evidence>
<comment type="similarity">
    <text evidence="3">Belongs to the glycosyltransferase 39 family.</text>
</comment>
<feature type="transmembrane region" description="Helical" evidence="15">
    <location>
        <begin position="870"/>
        <end position="891"/>
    </location>
</feature>
<dbReference type="EC" id="2.4.1.109" evidence="4"/>
<evidence type="ECO:0000313" key="18">
    <source>
        <dbReference type="Proteomes" id="UP000243308"/>
    </source>
</evidence>
<proteinExistence type="inferred from homology"/>
<feature type="region of interest" description="Disordered" evidence="14">
    <location>
        <begin position="66"/>
        <end position="112"/>
    </location>
</feature>
<evidence type="ECO:0000256" key="2">
    <source>
        <dbReference type="ARBA" id="ARBA00004922"/>
    </source>
</evidence>
<keyword evidence="8" id="KW-0677">Repeat</keyword>
<dbReference type="EMBL" id="KN042434">
    <property type="protein sequence ID" value="KFH61996.1"/>
    <property type="molecule type" value="Genomic_DNA"/>
</dbReference>
<dbReference type="GO" id="GO:0004169">
    <property type="term" value="F:dolichyl-phosphate-mannose-protein mannosyltransferase activity"/>
    <property type="evidence" value="ECO:0007669"/>
    <property type="project" value="UniProtKB-EC"/>
</dbReference>
<feature type="compositionally biased region" description="Basic and acidic residues" evidence="14">
    <location>
        <begin position="1035"/>
        <end position="1053"/>
    </location>
</feature>
<evidence type="ECO:0000256" key="4">
    <source>
        <dbReference type="ARBA" id="ARBA00012839"/>
    </source>
</evidence>
<evidence type="ECO:0000256" key="1">
    <source>
        <dbReference type="ARBA" id="ARBA00004477"/>
    </source>
</evidence>
<evidence type="ECO:0000256" key="13">
    <source>
        <dbReference type="ARBA" id="ARBA00045102"/>
    </source>
</evidence>
<sequence length="1463" mass="164043">MAKGHSRKKSLAKQPSSAHPDIFAKEGPTASSSSSPTALAKTSASLESLKQRSSVATLLNEGLEDLDHDLNEDTSGAAQEQGTFTQSNKRTKHPGQQDSSPTSPSSFSTSSSTGTINHVSFWTWLTASRVASNLQLLEEQREERYHYLAHQKRYASLKLSGEKKDEDLGQDDETESEKKLAKHSWDMAKVYRAYDMTGKDWAVLGTLTIMSLSVRMWHINVLDRVILGEGHMGNYINSYLKKEYSFDVHPPLGKLVLTEIAKRSKYNGSHIFDGIGSEYPSSLPFTTMRVLTATMGALVPPMAFMTLKSSGQSVSTATMAALLITLDNALTTHSRLIALDSPLLFFSALSILSWNMFNKHSPRPFSFRWWSWLLITGVAVGGAMSTKLSGALTAVTVLLLAVINVWQLAGDESVNGLGWIQHLVARVGALIVLPMTIYLALFHVHFSLQINQPDPSISLQAAYDLNALLLSYRSSLIPPINTPKDDVSFWRDVVYGSVIQLTSEASPQMHLHSIPEALPYALSSGQQQVAGYAHSDLNTHWLVTRAETTPEEPFEIPLRLQYLKNGDTIKLRHLTSRRVLHSHAVRPHCCPVDTSMCEVTAYSGKDENDHWVVEVVEPNGGGVVDESNQVPVIALETMIRLRHVHQDCHLYVRNNMLAPGESWGYGRQEIVCLKETKATAHRAMWRITHNVHDFLPLGTKINVYPKLSFRQKLRESHRMMWSQLRAVETEQTPAAGVSSKPWQWPLAQAMVLAWVGDQGQQVTITANSVVWWASTLGLAVFIVASAMFLLRQQRGYLERGHTAALKNFHLRDARVYFAAWAISFTPFLVLNQPRAHVFHNYFPALYFAILVSCSVFSGITAFLPRGARLALHIGFISLVAGMFTQLAPITYGTPMDANQCRALDQWLAKTIRLHTSSFLDCSFDPSYDQSVSPPHVGKAYPVEKRPVLKAYYPHPDVELPDQDAYFLMPFQRPPQQWMKSQMAKPDVHQIQMLKARLGQKIDWTTFKEDRMDFQKWIEKEGVDPWNEKRRAEEEKMRKLKEEEEQRTQIETRRTERRRIKKEKKRAKQKQKAVEEEQKRVVEEQRRASEETTIAEKDQEAQKPSAEKTEEKVLGALEKFRLALKNDHEELRAAPAPQESQTEDQSAEQISEETNEVQGSEPIDVQHAVDDHQSIDASPPSDDINNNLDASVQTEAQKPTKKETVAKWIDKQSAASIYAAKIHNEAGGYAQFRAPEEGDFPLAGSGLKALGLGQLKDMDADQLKEFEEQVKPMMPLVKGMFNLWSESVVQKIKSGELKMIRDETGAWKDVSENKVDTKLPLDIMALLARTQGQAQGQAQVNKPKAPAVDAKKPKTASNQAPKAKSKKPKVPDAPKPAQAQKQEHALEVARKAATKAMEQMQTMRKARKGKNEVKAKPDLGFVPVMEGKDEEEQLRLLKAAFVELAKGFQKTARDELEARRKAKG</sequence>
<dbReference type="PANTHER" id="PTHR10050:SF46">
    <property type="entry name" value="PROTEIN O-MANNOSYL-TRANSFERASE 2"/>
    <property type="match status" value="1"/>
</dbReference>
<feature type="domain" description="MIR" evidence="16">
    <location>
        <begin position="560"/>
        <end position="616"/>
    </location>
</feature>
<keyword evidence="5" id="KW-0328">Glycosyltransferase</keyword>
<dbReference type="Pfam" id="PF02815">
    <property type="entry name" value="MIR"/>
    <property type="match status" value="1"/>
</dbReference>
<keyword evidence="11 15" id="KW-0472">Membrane</keyword>
<evidence type="ECO:0000256" key="12">
    <source>
        <dbReference type="ARBA" id="ARBA00045085"/>
    </source>
</evidence>
<feature type="compositionally biased region" description="Basic and acidic residues" evidence="14">
    <location>
        <begin position="1380"/>
        <end position="1389"/>
    </location>
</feature>
<dbReference type="Pfam" id="PF16192">
    <property type="entry name" value="PMT_4TMC"/>
    <property type="match status" value="1"/>
</dbReference>
<feature type="compositionally biased region" description="Basic and acidic residues" evidence="14">
    <location>
        <begin position="1071"/>
        <end position="1131"/>
    </location>
</feature>
<name>A0A086TJ69_9FUNG</name>
<feature type="compositionally biased region" description="Basic residues" evidence="14">
    <location>
        <begin position="1"/>
        <end position="11"/>
    </location>
</feature>
<evidence type="ECO:0000256" key="11">
    <source>
        <dbReference type="ARBA" id="ARBA00023136"/>
    </source>
</evidence>
<dbReference type="InterPro" id="IPR032421">
    <property type="entry name" value="PMT_4TMC"/>
</dbReference>
<keyword evidence="7 15" id="KW-0812">Transmembrane</keyword>
<reference evidence="17 18" key="1">
    <citation type="submission" date="2011-02" db="EMBL/GenBank/DDBJ databases">
        <title>The Genome Sequence of Mortierella verticillata NRRL 6337.</title>
        <authorList>
            <consortium name="The Broad Institute Genome Sequencing Platform"/>
            <person name="Russ C."/>
            <person name="Cuomo C."/>
            <person name="Burger G."/>
            <person name="Gray M.W."/>
            <person name="Holland P.W.H."/>
            <person name="King N."/>
            <person name="Lang F.B.F."/>
            <person name="Roger A.J."/>
            <person name="Ruiz-Trillo I."/>
            <person name="Young S.K."/>
            <person name="Zeng Q."/>
            <person name="Gargeya S."/>
            <person name="Alvarado L."/>
            <person name="Berlin A."/>
            <person name="Chapman S.B."/>
            <person name="Chen Z."/>
            <person name="Freedman E."/>
            <person name="Gellesch M."/>
            <person name="Goldberg J."/>
            <person name="Griggs A."/>
            <person name="Gujja S."/>
            <person name="Heilman E."/>
            <person name="Heiman D."/>
            <person name="Howarth C."/>
            <person name="Mehta T."/>
            <person name="Neiman D."/>
            <person name="Pearson M."/>
            <person name="Roberts A."/>
            <person name="Saif S."/>
            <person name="Shea T."/>
            <person name="Shenoy N."/>
            <person name="Sisk P."/>
            <person name="Stolte C."/>
            <person name="Sykes S."/>
            <person name="White J."/>
            <person name="Yandava C."/>
            <person name="Haas B."/>
            <person name="Nusbaum C."/>
            <person name="Birren B."/>
        </authorList>
    </citation>
    <scope>NUCLEOTIDE SEQUENCE [LARGE SCALE GENOMIC DNA]</scope>
    <source>
        <strain evidence="17 18">NRRL 6337</strain>
    </source>
</reference>
<evidence type="ECO:0000313" key="17">
    <source>
        <dbReference type="EMBL" id="KFH61996.1"/>
    </source>
</evidence>
<feature type="domain" description="MIR" evidence="16">
    <location>
        <begin position="490"/>
        <end position="546"/>
    </location>
</feature>
<evidence type="ECO:0000256" key="9">
    <source>
        <dbReference type="ARBA" id="ARBA00022824"/>
    </source>
</evidence>
<organism evidence="17 18">
    <name type="scientific">Podila verticillata NRRL 6337</name>
    <dbReference type="NCBI Taxonomy" id="1069443"/>
    <lineage>
        <taxon>Eukaryota</taxon>
        <taxon>Fungi</taxon>
        <taxon>Fungi incertae sedis</taxon>
        <taxon>Mucoromycota</taxon>
        <taxon>Mortierellomycotina</taxon>
        <taxon>Mortierellomycetes</taxon>
        <taxon>Mortierellales</taxon>
        <taxon>Mortierellaceae</taxon>
        <taxon>Podila</taxon>
    </lineage>
</organism>
<dbReference type="SUPFAM" id="SSF82109">
    <property type="entry name" value="MIR domain"/>
    <property type="match status" value="1"/>
</dbReference>
<feature type="compositionally biased region" description="Low complexity" evidence="14">
    <location>
        <begin position="28"/>
        <end position="46"/>
    </location>
</feature>
<feature type="region of interest" description="Disordered" evidence="14">
    <location>
        <begin position="1035"/>
        <end position="1167"/>
    </location>
</feature>
<feature type="compositionally biased region" description="Basic residues" evidence="14">
    <location>
        <begin position="1054"/>
        <end position="1070"/>
    </location>
</feature>
<feature type="compositionally biased region" description="Acidic residues" evidence="14">
    <location>
        <begin position="1140"/>
        <end position="1154"/>
    </location>
</feature>
<feature type="compositionally biased region" description="Low complexity" evidence="14">
    <location>
        <begin position="1333"/>
        <end position="1347"/>
    </location>
</feature>
<evidence type="ECO:0000259" key="16">
    <source>
        <dbReference type="PROSITE" id="PS50919"/>
    </source>
</evidence>
<keyword evidence="6" id="KW-0808">Transferase</keyword>
<feature type="transmembrane region" description="Helical" evidence="15">
    <location>
        <begin position="369"/>
        <end position="402"/>
    </location>
</feature>
<feature type="transmembrane region" description="Helical" evidence="15">
    <location>
        <begin position="844"/>
        <end position="863"/>
    </location>
</feature>
<feature type="transmembrane region" description="Helical" evidence="15">
    <location>
        <begin position="815"/>
        <end position="832"/>
    </location>
</feature>
<dbReference type="Gene3D" id="2.80.10.50">
    <property type="match status" value="1"/>
</dbReference>
<dbReference type="Proteomes" id="UP000243308">
    <property type="component" value="Unassembled WGS sequence"/>
</dbReference>
<dbReference type="OrthoDB" id="292747at2759"/>
<evidence type="ECO:0000256" key="10">
    <source>
        <dbReference type="ARBA" id="ARBA00022989"/>
    </source>
</evidence>
<feature type="region of interest" description="Disordered" evidence="14">
    <location>
        <begin position="1"/>
        <end position="51"/>
    </location>
</feature>
<dbReference type="Pfam" id="PF02366">
    <property type="entry name" value="PMT"/>
    <property type="match status" value="1"/>
</dbReference>
<gene>
    <name evidence="17" type="ORF">MVEG_12150</name>
</gene>
<accession>A0A086TJ69</accession>
<evidence type="ECO:0000256" key="7">
    <source>
        <dbReference type="ARBA" id="ARBA00022692"/>
    </source>
</evidence>
<comment type="subcellular location">
    <subcellularLocation>
        <location evidence="1">Endoplasmic reticulum membrane</location>
        <topology evidence="1">Multi-pass membrane protein</topology>
    </subcellularLocation>
</comment>
<dbReference type="InterPro" id="IPR003342">
    <property type="entry name" value="ArnT-like_N"/>
</dbReference>
<feature type="transmembrane region" description="Helical" evidence="15">
    <location>
        <begin position="337"/>
        <end position="357"/>
    </location>
</feature>
<dbReference type="UniPathway" id="UPA00378"/>
<dbReference type="SMART" id="SM00472">
    <property type="entry name" value="MIR"/>
    <property type="match status" value="3"/>
</dbReference>
<feature type="transmembrane region" description="Helical" evidence="15">
    <location>
        <begin position="423"/>
        <end position="446"/>
    </location>
</feature>
<keyword evidence="18" id="KW-1185">Reference proteome</keyword>
<protein>
    <recommendedName>
        <fullName evidence="4">dolichyl-phosphate-mannose--protein mannosyltransferase</fullName>
        <ecNumber evidence="4">2.4.1.109</ecNumber>
    </recommendedName>
</protein>
<evidence type="ECO:0000256" key="15">
    <source>
        <dbReference type="SAM" id="Phobius"/>
    </source>
</evidence>
<dbReference type="InterPro" id="IPR036300">
    <property type="entry name" value="MIR_dom_sf"/>
</dbReference>
<evidence type="ECO:0000256" key="6">
    <source>
        <dbReference type="ARBA" id="ARBA00022679"/>
    </source>
</evidence>
<evidence type="ECO:0000256" key="5">
    <source>
        <dbReference type="ARBA" id="ARBA00022676"/>
    </source>
</evidence>
<comment type="pathway">
    <text evidence="2">Protein modification; protein glycosylation.</text>
</comment>
<dbReference type="InterPro" id="IPR016093">
    <property type="entry name" value="MIR_motif"/>
</dbReference>
<dbReference type="PANTHER" id="PTHR10050">
    <property type="entry name" value="DOLICHYL-PHOSPHATE-MANNOSE--PROTEIN MANNOSYLTRANSFERASE"/>
    <property type="match status" value="1"/>
</dbReference>
<comment type="catalytic activity">
    <reaction evidence="12">
        <text>a di-trans,poly-cis-dolichyl beta-D-mannosyl phosphate + L-threonyl-[protein] = 3-O-(alpha-D-mannosyl)-L-threonyl-[protein] + a di-trans,poly-cis-dolichyl phosphate + H(+)</text>
        <dbReference type="Rhea" id="RHEA:53396"/>
        <dbReference type="Rhea" id="RHEA-COMP:11060"/>
        <dbReference type="Rhea" id="RHEA-COMP:13547"/>
        <dbReference type="Rhea" id="RHEA-COMP:19498"/>
        <dbReference type="Rhea" id="RHEA-COMP:19501"/>
        <dbReference type="ChEBI" id="CHEBI:15378"/>
        <dbReference type="ChEBI" id="CHEBI:30013"/>
        <dbReference type="ChEBI" id="CHEBI:57683"/>
        <dbReference type="ChEBI" id="CHEBI:58211"/>
        <dbReference type="ChEBI" id="CHEBI:137323"/>
        <dbReference type="EC" id="2.4.1.109"/>
    </reaction>
</comment>
<comment type="catalytic activity">
    <reaction evidence="13">
        <text>a di-trans,poly-cis-dolichyl beta-D-mannosyl phosphate + L-seryl-[protein] = 3-O-(alpha-D-mannosyl)-L-seryl-[protein] + a di-trans,poly-cis-dolichyl phosphate + H(+)</text>
        <dbReference type="Rhea" id="RHEA:17377"/>
        <dbReference type="Rhea" id="RHEA-COMP:9863"/>
        <dbReference type="Rhea" id="RHEA-COMP:13546"/>
        <dbReference type="Rhea" id="RHEA-COMP:19498"/>
        <dbReference type="Rhea" id="RHEA-COMP:19501"/>
        <dbReference type="ChEBI" id="CHEBI:15378"/>
        <dbReference type="ChEBI" id="CHEBI:29999"/>
        <dbReference type="ChEBI" id="CHEBI:57683"/>
        <dbReference type="ChEBI" id="CHEBI:58211"/>
        <dbReference type="ChEBI" id="CHEBI:137321"/>
        <dbReference type="EC" id="2.4.1.109"/>
    </reaction>
</comment>
<dbReference type="PROSITE" id="PS50919">
    <property type="entry name" value="MIR"/>
    <property type="match status" value="3"/>
</dbReference>
<evidence type="ECO:0000256" key="14">
    <source>
        <dbReference type="SAM" id="MobiDB-lite"/>
    </source>
</evidence>
<keyword evidence="10 15" id="KW-1133">Transmembrane helix</keyword>
<feature type="compositionally biased region" description="Low complexity" evidence="14">
    <location>
        <begin position="99"/>
        <end position="112"/>
    </location>
</feature>
<dbReference type="InterPro" id="IPR027005">
    <property type="entry name" value="PMT-like"/>
</dbReference>
<keyword evidence="9" id="KW-0256">Endoplasmic reticulum</keyword>
<evidence type="ECO:0000256" key="8">
    <source>
        <dbReference type="ARBA" id="ARBA00022737"/>
    </source>
</evidence>
<dbReference type="GO" id="GO:0005789">
    <property type="term" value="C:endoplasmic reticulum membrane"/>
    <property type="evidence" value="ECO:0007669"/>
    <property type="project" value="UniProtKB-SubCell"/>
</dbReference>
<feature type="domain" description="MIR" evidence="16">
    <location>
        <begin position="630"/>
        <end position="690"/>
    </location>
</feature>
<feature type="transmembrane region" description="Helical" evidence="15">
    <location>
        <begin position="769"/>
        <end position="790"/>
    </location>
</feature>
<feature type="compositionally biased region" description="Polar residues" evidence="14">
    <location>
        <begin position="73"/>
        <end position="98"/>
    </location>
</feature>
<feature type="region of interest" description="Disordered" evidence="14">
    <location>
        <begin position="1333"/>
        <end position="1413"/>
    </location>
</feature>